<dbReference type="InterPro" id="IPR027266">
    <property type="entry name" value="TrmE/GcvT-like"/>
</dbReference>
<dbReference type="InterPro" id="IPR004520">
    <property type="entry name" value="GTPase_MnmE"/>
</dbReference>
<dbReference type="Gene3D" id="1.20.120.430">
    <property type="entry name" value="tRNA modification GTPase MnmE domain 2"/>
    <property type="match status" value="1"/>
</dbReference>
<dbReference type="SUPFAM" id="SSF116878">
    <property type="entry name" value="TrmE connector domain"/>
    <property type="match status" value="1"/>
</dbReference>
<dbReference type="NCBIfam" id="TIGR00450">
    <property type="entry name" value="mnmE_trmE_thdF"/>
    <property type="match status" value="1"/>
</dbReference>
<dbReference type="InterPro" id="IPR027368">
    <property type="entry name" value="MnmE_dom2"/>
</dbReference>
<evidence type="ECO:0008006" key="12">
    <source>
        <dbReference type="Google" id="ProtNLM"/>
    </source>
</evidence>
<dbReference type="SUPFAM" id="SSF52540">
    <property type="entry name" value="P-loop containing nucleoside triphosphate hydrolases"/>
    <property type="match status" value="1"/>
</dbReference>
<evidence type="ECO:0000259" key="7">
    <source>
        <dbReference type="Pfam" id="PF01926"/>
    </source>
</evidence>
<evidence type="ECO:0000313" key="10">
    <source>
        <dbReference type="EMBL" id="KAG2185382.1"/>
    </source>
</evidence>
<dbReference type="InterPro" id="IPR006073">
    <property type="entry name" value="GTP-bd"/>
</dbReference>
<dbReference type="InterPro" id="IPR027417">
    <property type="entry name" value="P-loop_NTPase"/>
</dbReference>
<evidence type="ECO:0000259" key="9">
    <source>
        <dbReference type="Pfam" id="PF12631"/>
    </source>
</evidence>
<dbReference type="NCBIfam" id="TIGR00231">
    <property type="entry name" value="small_GTP"/>
    <property type="match status" value="1"/>
</dbReference>
<dbReference type="Pfam" id="PF01926">
    <property type="entry name" value="MMR_HSR1"/>
    <property type="match status" value="1"/>
</dbReference>
<accession>A0A8H7Q3C9</accession>
<dbReference type="GO" id="GO:0003924">
    <property type="term" value="F:GTPase activity"/>
    <property type="evidence" value="ECO:0007669"/>
    <property type="project" value="InterPro"/>
</dbReference>
<dbReference type="AlphaFoldDB" id="A0A8H7Q3C9"/>
<evidence type="ECO:0000313" key="11">
    <source>
        <dbReference type="Proteomes" id="UP000612746"/>
    </source>
</evidence>
<name>A0A8H7Q3C9_9FUNG</name>
<feature type="domain" description="G" evidence="7">
    <location>
        <begin position="277"/>
        <end position="392"/>
    </location>
</feature>
<proteinExistence type="inferred from homology"/>
<dbReference type="GO" id="GO:0005525">
    <property type="term" value="F:GTP binding"/>
    <property type="evidence" value="ECO:0007669"/>
    <property type="project" value="UniProtKB-KW"/>
</dbReference>
<dbReference type="InterPro" id="IPR031168">
    <property type="entry name" value="G_TrmE"/>
</dbReference>
<dbReference type="CDD" id="cd04164">
    <property type="entry name" value="trmE"/>
    <property type="match status" value="1"/>
</dbReference>
<dbReference type="Gene3D" id="3.40.50.300">
    <property type="entry name" value="P-loop containing nucleotide triphosphate hydrolases"/>
    <property type="match status" value="1"/>
</dbReference>
<dbReference type="GO" id="GO:0005739">
    <property type="term" value="C:mitochondrion"/>
    <property type="evidence" value="ECO:0007669"/>
    <property type="project" value="UniProtKB-SubCell"/>
</dbReference>
<dbReference type="OrthoDB" id="188276at2759"/>
<sequence>MLPCRSAVRQLYNAGFATLPLRYPRRAISFPNVRAHNRFFTSQNSIPAFSYVQPQVGPDTIFALSTAPGKAGVAVIRISGKNAEEAVLKMTHMKKLPAPRQAMLKKIYHPSSKELLDKGIVLWFPGPQSYTGEDTAEFHIHGGNAVTRSVLDALGSMTQYRIADRGEFSRRAFDNDKLDLTELEGLADLLNAETEMQRKLALRQAEGSLRQQYDGWREQLIKCMALTEAVIDFGEDENIEDGVLNDVFLLVERLRESIKAHLNDNRVGEILRDGIHITISGPPNAGKSSFLNTLARREAAIVSDIPGTTRDVVEVSLNLGGYPVVLSDTAGLRESSDVIEMEGVKRAMARISTSDMHICLLPLPDIESFEELNGHKILNESITPDTILIINKSDASNTMSSKETIERLAKTLGVKHTWLISCKTGEGIDQAYESATSSSALITQARHRFNLSACLAALDMAADYATSDIVLAAEELRQAASAIGRITGKVDVEQVLDMLFSEFCIGK</sequence>
<evidence type="ECO:0000256" key="6">
    <source>
        <dbReference type="RuleBase" id="RU003313"/>
    </source>
</evidence>
<dbReference type="NCBIfam" id="NF003661">
    <property type="entry name" value="PRK05291.1-3"/>
    <property type="match status" value="1"/>
</dbReference>
<evidence type="ECO:0000256" key="4">
    <source>
        <dbReference type="ARBA" id="ARBA00022741"/>
    </source>
</evidence>
<dbReference type="PANTHER" id="PTHR42714">
    <property type="entry name" value="TRNA MODIFICATION GTPASE GTPBP3"/>
    <property type="match status" value="1"/>
</dbReference>
<dbReference type="InterPro" id="IPR005225">
    <property type="entry name" value="Small_GTP-bd"/>
</dbReference>
<dbReference type="GO" id="GO:0002098">
    <property type="term" value="P:tRNA wobble uridine modification"/>
    <property type="evidence" value="ECO:0007669"/>
    <property type="project" value="TreeGrafter"/>
</dbReference>
<evidence type="ECO:0000256" key="5">
    <source>
        <dbReference type="ARBA" id="ARBA00023134"/>
    </source>
</evidence>
<organism evidence="10 11">
    <name type="scientific">Umbelopsis vinacea</name>
    <dbReference type="NCBI Taxonomy" id="44442"/>
    <lineage>
        <taxon>Eukaryota</taxon>
        <taxon>Fungi</taxon>
        <taxon>Fungi incertae sedis</taxon>
        <taxon>Mucoromycota</taxon>
        <taxon>Mucoromycotina</taxon>
        <taxon>Umbelopsidomycetes</taxon>
        <taxon>Umbelopsidales</taxon>
        <taxon>Umbelopsidaceae</taxon>
        <taxon>Umbelopsis</taxon>
    </lineage>
</organism>
<protein>
    <recommendedName>
        <fullName evidence="12">tRNA modification GTPase TrmE</fullName>
    </recommendedName>
</protein>
<reference evidence="10" key="1">
    <citation type="submission" date="2020-12" db="EMBL/GenBank/DDBJ databases">
        <title>Metabolic potential, ecology and presence of endohyphal bacteria is reflected in genomic diversity of Mucoromycotina.</title>
        <authorList>
            <person name="Muszewska A."/>
            <person name="Okrasinska A."/>
            <person name="Steczkiewicz K."/>
            <person name="Drgas O."/>
            <person name="Orlowska M."/>
            <person name="Perlinska-Lenart U."/>
            <person name="Aleksandrzak-Piekarczyk T."/>
            <person name="Szatraj K."/>
            <person name="Zielenkiewicz U."/>
            <person name="Pilsyk S."/>
            <person name="Malc E."/>
            <person name="Mieczkowski P."/>
            <person name="Kruszewska J.S."/>
            <person name="Biernat P."/>
            <person name="Pawlowska J."/>
        </authorList>
    </citation>
    <scope>NUCLEOTIDE SEQUENCE</scope>
    <source>
        <strain evidence="10">WA0000051536</strain>
    </source>
</reference>
<evidence type="ECO:0000256" key="1">
    <source>
        <dbReference type="ARBA" id="ARBA00004173"/>
    </source>
</evidence>
<feature type="domain" description="MnmE helical" evidence="9">
    <location>
        <begin position="180"/>
        <end position="504"/>
    </location>
</feature>
<dbReference type="Pfam" id="PF12631">
    <property type="entry name" value="MnmE_helical"/>
    <property type="match status" value="1"/>
</dbReference>
<keyword evidence="11" id="KW-1185">Reference proteome</keyword>
<dbReference type="FunFam" id="3.30.1360.120:FF:000007">
    <property type="entry name" value="tRNA modification GTPase GTPBP3, mitochondrial"/>
    <property type="match status" value="1"/>
</dbReference>
<keyword evidence="5 6" id="KW-0342">GTP-binding</keyword>
<comment type="similarity">
    <text evidence="2 6">Belongs to the TRAFAC class TrmE-Era-EngA-EngB-Septin-like GTPase superfamily. TrmE GTPase family.</text>
</comment>
<keyword evidence="4 6" id="KW-0547">Nucleotide-binding</keyword>
<gene>
    <name evidence="10" type="ORF">INT44_002173</name>
</gene>
<dbReference type="Gene3D" id="3.30.1360.120">
    <property type="entry name" value="Probable tRNA modification gtpase trme, domain 1"/>
    <property type="match status" value="1"/>
</dbReference>
<evidence type="ECO:0000256" key="2">
    <source>
        <dbReference type="ARBA" id="ARBA00011043"/>
    </source>
</evidence>
<dbReference type="InterPro" id="IPR025867">
    <property type="entry name" value="MnmE_helical"/>
</dbReference>
<dbReference type="GO" id="GO:0030488">
    <property type="term" value="P:tRNA methylation"/>
    <property type="evidence" value="ECO:0007669"/>
    <property type="project" value="TreeGrafter"/>
</dbReference>
<comment type="caution">
    <text evidence="10">The sequence shown here is derived from an EMBL/GenBank/DDBJ whole genome shotgun (WGS) entry which is preliminary data.</text>
</comment>
<dbReference type="InterPro" id="IPR018948">
    <property type="entry name" value="GTP-bd_TrmE_N"/>
</dbReference>
<feature type="domain" description="GTP-binding protein TrmE N-terminal" evidence="8">
    <location>
        <begin position="60"/>
        <end position="177"/>
    </location>
</feature>
<comment type="subcellular location">
    <subcellularLocation>
        <location evidence="1">Mitochondrion</location>
    </subcellularLocation>
</comment>
<dbReference type="Proteomes" id="UP000612746">
    <property type="component" value="Unassembled WGS sequence"/>
</dbReference>
<evidence type="ECO:0000259" key="8">
    <source>
        <dbReference type="Pfam" id="PF10396"/>
    </source>
</evidence>
<dbReference type="CDD" id="cd14858">
    <property type="entry name" value="TrmE_N"/>
    <property type="match status" value="1"/>
</dbReference>
<dbReference type="EMBL" id="JAEPRA010000005">
    <property type="protein sequence ID" value="KAG2185382.1"/>
    <property type="molecule type" value="Genomic_DNA"/>
</dbReference>
<dbReference type="Pfam" id="PF10396">
    <property type="entry name" value="TrmE_N"/>
    <property type="match status" value="1"/>
</dbReference>
<keyword evidence="3 6" id="KW-0819">tRNA processing</keyword>
<dbReference type="HAMAP" id="MF_00379">
    <property type="entry name" value="GTPase_MnmE"/>
    <property type="match status" value="1"/>
</dbReference>
<dbReference type="PANTHER" id="PTHR42714:SF2">
    <property type="entry name" value="TRNA MODIFICATION GTPASE GTPBP3, MITOCHONDRIAL"/>
    <property type="match status" value="1"/>
</dbReference>
<evidence type="ECO:0000256" key="3">
    <source>
        <dbReference type="ARBA" id="ARBA00022694"/>
    </source>
</evidence>